<dbReference type="CDD" id="cd08876">
    <property type="entry name" value="START_1"/>
    <property type="match status" value="1"/>
</dbReference>
<dbReference type="Gene3D" id="3.30.530.20">
    <property type="match status" value="1"/>
</dbReference>
<gene>
    <name evidence="2" type="ORF">Q8W34_14830</name>
</gene>
<reference evidence="2" key="1">
    <citation type="submission" date="2023-07" db="EMBL/GenBank/DDBJ databases">
        <title>Genome content predicts the carbon catabolic preferences of heterotrophic bacteria.</title>
        <authorList>
            <person name="Gralka M."/>
        </authorList>
    </citation>
    <scope>NUCLEOTIDE SEQUENCE</scope>
    <source>
        <strain evidence="2">4G09</strain>
    </source>
</reference>
<feature type="domain" description="START" evidence="1">
    <location>
        <begin position="28"/>
        <end position="210"/>
    </location>
</feature>
<dbReference type="RefSeq" id="WP_305472712.1">
    <property type="nucleotide sequence ID" value="NZ_JAUYVT010000015.1"/>
</dbReference>
<dbReference type="SUPFAM" id="SSF55961">
    <property type="entry name" value="Bet v1-like"/>
    <property type="match status" value="1"/>
</dbReference>
<dbReference type="PANTHER" id="PTHR19308">
    <property type="entry name" value="PHOSPHATIDYLCHOLINE TRANSFER PROTEIN"/>
    <property type="match status" value="1"/>
</dbReference>
<dbReference type="PROSITE" id="PS50848">
    <property type="entry name" value="START"/>
    <property type="match status" value="1"/>
</dbReference>
<dbReference type="InterPro" id="IPR023393">
    <property type="entry name" value="START-like_dom_sf"/>
</dbReference>
<evidence type="ECO:0000313" key="2">
    <source>
        <dbReference type="EMBL" id="MDP2565919.1"/>
    </source>
</evidence>
<keyword evidence="3" id="KW-1185">Reference proteome</keyword>
<protein>
    <submittedName>
        <fullName evidence="2">START domain-containing protein</fullName>
    </submittedName>
</protein>
<dbReference type="InterPro" id="IPR002913">
    <property type="entry name" value="START_lipid-bd_dom"/>
</dbReference>
<dbReference type="InterPro" id="IPR051213">
    <property type="entry name" value="START_lipid_transfer"/>
</dbReference>
<dbReference type="PANTHER" id="PTHR19308:SF14">
    <property type="entry name" value="START DOMAIN-CONTAINING PROTEIN"/>
    <property type="match status" value="1"/>
</dbReference>
<organism evidence="2 3">
    <name type="scientific">Pseudoalteromonas marina</name>
    <dbReference type="NCBI Taxonomy" id="267375"/>
    <lineage>
        <taxon>Bacteria</taxon>
        <taxon>Pseudomonadati</taxon>
        <taxon>Pseudomonadota</taxon>
        <taxon>Gammaproteobacteria</taxon>
        <taxon>Alteromonadales</taxon>
        <taxon>Pseudoalteromonadaceae</taxon>
        <taxon>Pseudoalteromonas</taxon>
    </lineage>
</organism>
<name>A0ABT9FGW5_9GAMM</name>
<comment type="caution">
    <text evidence="2">The sequence shown here is derived from an EMBL/GenBank/DDBJ whole genome shotgun (WGS) entry which is preliminary data.</text>
</comment>
<dbReference type="InterPro" id="IPR028347">
    <property type="entry name" value="START_dom_prot"/>
</dbReference>
<sequence>MIKHFCKLTSMQKCISLLIILLSFNVYSEPRWQLYKNEQGVSIEYQEFSDDTFVVKGQLNIEDVTANDFLDLLSDTRIASSWLENTSKVRVIKALSPSENLVYSYIDSPWPVANRDAVTYSCYSRLSPQQTKLSIESRPEELPLTKRVVRIKTLNAHWLLTQKGEDLNIEYQVYALPGGNIPTWLYNKVGLKSTFKTLVNLRTMLETKSYTASEQVIKVGSCNLRELTAK</sequence>
<evidence type="ECO:0000313" key="3">
    <source>
        <dbReference type="Proteomes" id="UP001177212"/>
    </source>
</evidence>
<dbReference type="Pfam" id="PF01852">
    <property type="entry name" value="START"/>
    <property type="match status" value="1"/>
</dbReference>
<dbReference type="PIRSF" id="PIRSF039033">
    <property type="entry name" value="START_dom"/>
    <property type="match status" value="1"/>
</dbReference>
<proteinExistence type="predicted"/>
<accession>A0ABT9FGW5</accession>
<dbReference type="EMBL" id="JAUYVT010000015">
    <property type="protein sequence ID" value="MDP2565919.1"/>
    <property type="molecule type" value="Genomic_DNA"/>
</dbReference>
<dbReference type="Proteomes" id="UP001177212">
    <property type="component" value="Unassembled WGS sequence"/>
</dbReference>
<evidence type="ECO:0000259" key="1">
    <source>
        <dbReference type="PROSITE" id="PS50848"/>
    </source>
</evidence>